<dbReference type="AlphaFoldDB" id="A0A8S1JG25"/>
<proteinExistence type="predicted"/>
<feature type="transmembrane region" description="Helical" evidence="5">
    <location>
        <begin position="274"/>
        <end position="304"/>
    </location>
</feature>
<dbReference type="Proteomes" id="UP000708148">
    <property type="component" value="Unassembled WGS sequence"/>
</dbReference>
<keyword evidence="4 5" id="KW-0472">Membrane</keyword>
<dbReference type="InterPro" id="IPR050186">
    <property type="entry name" value="TPT_transporter"/>
</dbReference>
<dbReference type="GO" id="GO:0016020">
    <property type="term" value="C:membrane"/>
    <property type="evidence" value="ECO:0007669"/>
    <property type="project" value="UniProtKB-SubCell"/>
</dbReference>
<name>A0A8S1JG25_9CHLO</name>
<dbReference type="InterPro" id="IPR004853">
    <property type="entry name" value="Sugar_P_trans_dom"/>
</dbReference>
<comment type="subcellular location">
    <subcellularLocation>
        <location evidence="1">Membrane</location>
        <topology evidence="1">Multi-pass membrane protein</topology>
    </subcellularLocation>
</comment>
<dbReference type="EMBL" id="CAJHUC010002018">
    <property type="protein sequence ID" value="CAD7702977.1"/>
    <property type="molecule type" value="Genomic_DNA"/>
</dbReference>
<dbReference type="OrthoDB" id="6418713at2759"/>
<evidence type="ECO:0000313" key="7">
    <source>
        <dbReference type="EMBL" id="CAD7702977.1"/>
    </source>
</evidence>
<keyword evidence="3 5" id="KW-1133">Transmembrane helix</keyword>
<feature type="transmembrane region" description="Helical" evidence="5">
    <location>
        <begin position="195"/>
        <end position="214"/>
    </location>
</feature>
<keyword evidence="8" id="KW-1185">Reference proteome</keyword>
<keyword evidence="2 5" id="KW-0812">Transmembrane</keyword>
<reference evidence="7" key="1">
    <citation type="submission" date="2020-12" db="EMBL/GenBank/DDBJ databases">
        <authorList>
            <person name="Iha C."/>
        </authorList>
    </citation>
    <scope>NUCLEOTIDE SEQUENCE</scope>
</reference>
<evidence type="ECO:0000256" key="5">
    <source>
        <dbReference type="SAM" id="Phobius"/>
    </source>
</evidence>
<feature type="domain" description="Sugar phosphate transporter" evidence="6">
    <location>
        <begin position="17"/>
        <end position="303"/>
    </location>
</feature>
<gene>
    <name evidence="7" type="ORF">OSTQU699_LOCUS8334</name>
</gene>
<evidence type="ECO:0000256" key="3">
    <source>
        <dbReference type="ARBA" id="ARBA00022989"/>
    </source>
</evidence>
<evidence type="ECO:0000256" key="4">
    <source>
        <dbReference type="ARBA" id="ARBA00023136"/>
    </source>
</evidence>
<feature type="transmembrane region" description="Helical" evidence="5">
    <location>
        <begin position="83"/>
        <end position="102"/>
    </location>
</feature>
<dbReference type="PANTHER" id="PTHR11132">
    <property type="entry name" value="SOLUTE CARRIER FAMILY 35"/>
    <property type="match status" value="1"/>
</dbReference>
<feature type="transmembrane region" description="Helical" evidence="5">
    <location>
        <begin position="43"/>
        <end position="63"/>
    </location>
</feature>
<feature type="transmembrane region" description="Helical" evidence="5">
    <location>
        <begin position="140"/>
        <end position="159"/>
    </location>
</feature>
<feature type="transmembrane region" description="Helical" evidence="5">
    <location>
        <begin position="166"/>
        <end position="183"/>
    </location>
</feature>
<accession>A0A8S1JG25</accession>
<evidence type="ECO:0000313" key="8">
    <source>
        <dbReference type="Proteomes" id="UP000708148"/>
    </source>
</evidence>
<dbReference type="Pfam" id="PF03151">
    <property type="entry name" value="TPT"/>
    <property type="match status" value="1"/>
</dbReference>
<organism evidence="7 8">
    <name type="scientific">Ostreobium quekettii</name>
    <dbReference type="NCBI Taxonomy" id="121088"/>
    <lineage>
        <taxon>Eukaryota</taxon>
        <taxon>Viridiplantae</taxon>
        <taxon>Chlorophyta</taxon>
        <taxon>core chlorophytes</taxon>
        <taxon>Ulvophyceae</taxon>
        <taxon>TCBD clade</taxon>
        <taxon>Bryopsidales</taxon>
        <taxon>Ostreobineae</taxon>
        <taxon>Ostreobiaceae</taxon>
        <taxon>Ostreobium</taxon>
    </lineage>
</organism>
<evidence type="ECO:0000259" key="6">
    <source>
        <dbReference type="Pfam" id="PF03151"/>
    </source>
</evidence>
<feature type="transmembrane region" description="Helical" evidence="5">
    <location>
        <begin position="235"/>
        <end position="254"/>
    </location>
</feature>
<evidence type="ECO:0000256" key="1">
    <source>
        <dbReference type="ARBA" id="ARBA00004141"/>
    </source>
</evidence>
<feature type="transmembrane region" description="Helical" evidence="5">
    <location>
        <begin position="12"/>
        <end position="31"/>
    </location>
</feature>
<evidence type="ECO:0000256" key="2">
    <source>
        <dbReference type="ARBA" id="ARBA00022692"/>
    </source>
</evidence>
<sequence length="335" mass="35935">MPGLPRVYREAAASYGYVLLWMTVSATVILFNKWLLAFSGFPFPISLTLWHMTFCSAVGFAFVRVLGVVPSHGLSAVEYCRRVMPIGALYAGSLWLSNTAYLHLSVSFVQMTKSLMPALVFAAGTVLGTERFSWPVAGNMALIAGGVVVCGLGEVDLVATGLLQQLAALLLEAMRLTLVQVLMTSSGYAMNPLQSLYYVSPACLACLLLPFLRLELPELLLRLADPELRISAPVLVANAAAALALNLAVFLLIGKTSALTMNIAGLVKDWALVFLSNTLFGAPLTATNMAGYVFCCAGVGVYNYQKLQVLRKRVASDGGNEDVESGKGRRRVGIK</sequence>
<protein>
    <recommendedName>
        <fullName evidence="6">Sugar phosphate transporter domain-containing protein</fullName>
    </recommendedName>
</protein>
<comment type="caution">
    <text evidence="7">The sequence shown here is derived from an EMBL/GenBank/DDBJ whole genome shotgun (WGS) entry which is preliminary data.</text>
</comment>